<name>A0A814TT15_ADIRI</name>
<organism evidence="1 2">
    <name type="scientific">Adineta ricciae</name>
    <name type="common">Rotifer</name>
    <dbReference type="NCBI Taxonomy" id="249248"/>
    <lineage>
        <taxon>Eukaryota</taxon>
        <taxon>Metazoa</taxon>
        <taxon>Spiralia</taxon>
        <taxon>Gnathifera</taxon>
        <taxon>Rotifera</taxon>
        <taxon>Eurotatoria</taxon>
        <taxon>Bdelloidea</taxon>
        <taxon>Adinetida</taxon>
        <taxon>Adinetidae</taxon>
        <taxon>Adineta</taxon>
    </lineage>
</organism>
<reference evidence="1" key="1">
    <citation type="submission" date="2021-02" db="EMBL/GenBank/DDBJ databases">
        <authorList>
            <person name="Nowell W R."/>
        </authorList>
    </citation>
    <scope>NUCLEOTIDE SEQUENCE</scope>
</reference>
<dbReference type="Proteomes" id="UP000663852">
    <property type="component" value="Unassembled WGS sequence"/>
</dbReference>
<gene>
    <name evidence="1" type="ORF">EDS130_LOCUS23307</name>
</gene>
<feature type="non-terminal residue" evidence="1">
    <location>
        <position position="1"/>
    </location>
</feature>
<protein>
    <submittedName>
        <fullName evidence="1">Uncharacterized protein</fullName>
    </submittedName>
</protein>
<proteinExistence type="predicted"/>
<comment type="caution">
    <text evidence="1">The sequence shown here is derived from an EMBL/GenBank/DDBJ whole genome shotgun (WGS) entry which is preliminary data.</text>
</comment>
<evidence type="ECO:0000313" key="1">
    <source>
        <dbReference type="EMBL" id="CAF1164102.1"/>
    </source>
</evidence>
<dbReference type="EMBL" id="CAJNOJ010000127">
    <property type="protein sequence ID" value="CAF1164102.1"/>
    <property type="molecule type" value="Genomic_DNA"/>
</dbReference>
<accession>A0A814TT15</accession>
<evidence type="ECO:0000313" key="2">
    <source>
        <dbReference type="Proteomes" id="UP000663852"/>
    </source>
</evidence>
<sequence>KTIVQCSTALCDGLDHTSANKSFLGFANFQRHFLGMLPCF</sequence>
<dbReference type="AlphaFoldDB" id="A0A814TT15"/>